<accession>A0A7W5DR82</accession>
<dbReference type="EMBL" id="JACHYB010000001">
    <property type="protein sequence ID" value="MBB3187617.1"/>
    <property type="molecule type" value="Genomic_DNA"/>
</dbReference>
<proteinExistence type="predicted"/>
<dbReference type="SUPFAM" id="SSF52833">
    <property type="entry name" value="Thioredoxin-like"/>
    <property type="match status" value="1"/>
</dbReference>
<evidence type="ECO:0000313" key="2">
    <source>
        <dbReference type="EMBL" id="MBB3187617.1"/>
    </source>
</evidence>
<dbReference type="InterPro" id="IPR013766">
    <property type="entry name" value="Thioredoxin_domain"/>
</dbReference>
<feature type="domain" description="Thioredoxin" evidence="1">
    <location>
        <begin position="24"/>
        <end position="164"/>
    </location>
</feature>
<keyword evidence="3" id="KW-1185">Reference proteome</keyword>
<reference evidence="2 3" key="1">
    <citation type="submission" date="2020-08" db="EMBL/GenBank/DDBJ databases">
        <title>Genomic Encyclopedia of Type Strains, Phase IV (KMG-IV): sequencing the most valuable type-strain genomes for metagenomic binning, comparative biology and taxonomic classification.</title>
        <authorList>
            <person name="Goeker M."/>
        </authorList>
    </citation>
    <scope>NUCLEOTIDE SEQUENCE [LARGE SCALE GENOMIC DNA]</scope>
    <source>
        <strain evidence="2 3">DSM 27471</strain>
    </source>
</reference>
<protein>
    <submittedName>
        <fullName evidence="2">Thioredoxin-related protein</fullName>
    </submittedName>
</protein>
<dbReference type="RefSeq" id="WP_183413363.1">
    <property type="nucleotide sequence ID" value="NZ_JACHYB010000001.1"/>
</dbReference>
<evidence type="ECO:0000259" key="1">
    <source>
        <dbReference type="PROSITE" id="PS51352"/>
    </source>
</evidence>
<comment type="caution">
    <text evidence="2">The sequence shown here is derived from an EMBL/GenBank/DDBJ whole genome shotgun (WGS) entry which is preliminary data.</text>
</comment>
<gene>
    <name evidence="2" type="ORF">FHX64_001780</name>
</gene>
<dbReference type="AlphaFoldDB" id="A0A7W5DR82"/>
<sequence length="164" mass="18993">MTHRIRYILLITLSLLWIGSVNLHAEQAKIPPFRITQTNGDVFYAKDLPAGKPLIIIYFSPDCADCLDFMHSFFPKIHHFDNANIAMISYLPLQEVQRFAKRFNVKQYSNVVIGTEAPALFIRDYFHIVEIPFLALYDKEGNKICTYQGSIPLHTVMTLFRKLK</sequence>
<organism evidence="2 3">
    <name type="scientific">Microbacter margulisiae</name>
    <dbReference type="NCBI Taxonomy" id="1350067"/>
    <lineage>
        <taxon>Bacteria</taxon>
        <taxon>Pseudomonadati</taxon>
        <taxon>Bacteroidota</taxon>
        <taxon>Bacteroidia</taxon>
        <taxon>Bacteroidales</taxon>
        <taxon>Porphyromonadaceae</taxon>
        <taxon>Microbacter</taxon>
    </lineage>
</organism>
<evidence type="ECO:0000313" key="3">
    <source>
        <dbReference type="Proteomes" id="UP000544222"/>
    </source>
</evidence>
<name>A0A7W5DR82_9PORP</name>
<dbReference type="Gene3D" id="3.40.30.10">
    <property type="entry name" value="Glutaredoxin"/>
    <property type="match status" value="1"/>
</dbReference>
<dbReference type="Proteomes" id="UP000544222">
    <property type="component" value="Unassembled WGS sequence"/>
</dbReference>
<dbReference type="PROSITE" id="PS51352">
    <property type="entry name" value="THIOREDOXIN_2"/>
    <property type="match status" value="1"/>
</dbReference>
<dbReference type="InterPro" id="IPR036249">
    <property type="entry name" value="Thioredoxin-like_sf"/>
</dbReference>